<dbReference type="GO" id="GO:0016301">
    <property type="term" value="F:kinase activity"/>
    <property type="evidence" value="ECO:0007669"/>
    <property type="project" value="UniProtKB-KW"/>
</dbReference>
<dbReference type="InterPro" id="IPR006083">
    <property type="entry name" value="PRK/URK"/>
</dbReference>
<evidence type="ECO:0000259" key="1">
    <source>
        <dbReference type="Pfam" id="PF00485"/>
    </source>
</evidence>
<dbReference type="Gene3D" id="3.40.50.300">
    <property type="entry name" value="P-loop containing nucleotide triphosphate hydrolases"/>
    <property type="match status" value="1"/>
</dbReference>
<dbReference type="RefSeq" id="WP_188735227.1">
    <property type="nucleotide sequence ID" value="NZ_BMLW01000009.1"/>
</dbReference>
<dbReference type="SUPFAM" id="SSF52540">
    <property type="entry name" value="P-loop containing nucleoside triphosphate hydrolases"/>
    <property type="match status" value="1"/>
</dbReference>
<name>A0ABQ2NXC3_9BACI</name>
<keyword evidence="2" id="KW-0808">Transferase</keyword>
<dbReference type="EMBL" id="BMLW01000009">
    <property type="protein sequence ID" value="GGP12912.1"/>
    <property type="molecule type" value="Genomic_DNA"/>
</dbReference>
<sequence>MDSIIQDLIKWINAQKKHVIIGITGHGGAGKSTFAEHLKRALNQDVNLICTDPYIVSSALRKDTKITYTYQNKVRTAKMTACHPLAHYVEALERDIQMTQAGMAWNTVDTDYLPSKRVDPNKKLTIMEGMSIAFVNPDYLDLQIYLYTDGETELNRRSSRDPVKRSRNLTDIQKSHQERRIQYRHFMDQYKRRADIILFTDGNGQHIEKKEWRIRV</sequence>
<reference evidence="3" key="1">
    <citation type="journal article" date="2019" name="Int. J. Syst. Evol. Microbiol.">
        <title>The Global Catalogue of Microorganisms (GCM) 10K type strain sequencing project: providing services to taxonomists for standard genome sequencing and annotation.</title>
        <authorList>
            <consortium name="The Broad Institute Genomics Platform"/>
            <consortium name="The Broad Institute Genome Sequencing Center for Infectious Disease"/>
            <person name="Wu L."/>
            <person name="Ma J."/>
        </authorList>
    </citation>
    <scope>NUCLEOTIDE SEQUENCE [LARGE SCALE GENOMIC DNA]</scope>
    <source>
        <strain evidence="3">CGMCC 1.7693</strain>
    </source>
</reference>
<organism evidence="2 3">
    <name type="scientific">Oceanobacillus neutriphilus</name>
    <dbReference type="NCBI Taxonomy" id="531815"/>
    <lineage>
        <taxon>Bacteria</taxon>
        <taxon>Bacillati</taxon>
        <taxon>Bacillota</taxon>
        <taxon>Bacilli</taxon>
        <taxon>Bacillales</taxon>
        <taxon>Bacillaceae</taxon>
        <taxon>Oceanobacillus</taxon>
    </lineage>
</organism>
<dbReference type="PRINTS" id="PR00988">
    <property type="entry name" value="URIDINKINASE"/>
</dbReference>
<keyword evidence="3" id="KW-1185">Reference proteome</keyword>
<dbReference type="Pfam" id="PF00485">
    <property type="entry name" value="PRK"/>
    <property type="match status" value="1"/>
</dbReference>
<protein>
    <submittedName>
        <fullName evidence="2">Uridine kinase</fullName>
    </submittedName>
</protein>
<keyword evidence="2" id="KW-0418">Kinase</keyword>
<accession>A0ABQ2NXC3</accession>
<gene>
    <name evidence="2" type="ORF">GCM10011346_30790</name>
</gene>
<feature type="domain" description="Phosphoribulokinase/uridine kinase" evidence="1">
    <location>
        <begin position="20"/>
        <end position="198"/>
    </location>
</feature>
<dbReference type="InterPro" id="IPR027417">
    <property type="entry name" value="P-loop_NTPase"/>
</dbReference>
<proteinExistence type="predicted"/>
<dbReference type="PANTHER" id="PTHR10285">
    <property type="entry name" value="URIDINE KINASE"/>
    <property type="match status" value="1"/>
</dbReference>
<dbReference type="Proteomes" id="UP000641206">
    <property type="component" value="Unassembled WGS sequence"/>
</dbReference>
<comment type="caution">
    <text evidence="2">The sequence shown here is derived from an EMBL/GenBank/DDBJ whole genome shotgun (WGS) entry which is preliminary data.</text>
</comment>
<evidence type="ECO:0000313" key="3">
    <source>
        <dbReference type="Proteomes" id="UP000641206"/>
    </source>
</evidence>
<evidence type="ECO:0000313" key="2">
    <source>
        <dbReference type="EMBL" id="GGP12912.1"/>
    </source>
</evidence>